<dbReference type="SMART" id="SM00368">
    <property type="entry name" value="LRR_RI"/>
    <property type="match status" value="5"/>
</dbReference>
<dbReference type="CTD" id="21645"/>
<dbReference type="Gene3D" id="3.80.10.10">
    <property type="entry name" value="Ribonuclease Inhibitor"/>
    <property type="match status" value="2"/>
</dbReference>
<reference evidence="6" key="1">
    <citation type="submission" date="2025-08" db="UniProtKB">
        <authorList>
            <consortium name="RefSeq"/>
        </authorList>
    </citation>
    <scope>IDENTIFICATION</scope>
</reference>
<dbReference type="Proteomes" id="UP000694845">
    <property type="component" value="Unplaced"/>
</dbReference>
<dbReference type="CDD" id="cd00116">
    <property type="entry name" value="LRR_RI"/>
    <property type="match status" value="1"/>
</dbReference>
<dbReference type="OMA" id="PVCHVAR"/>
<evidence type="ECO:0000256" key="4">
    <source>
        <dbReference type="SAM" id="MobiDB-lite"/>
    </source>
</evidence>
<evidence type="ECO:0000256" key="2">
    <source>
        <dbReference type="ARBA" id="ARBA00022490"/>
    </source>
</evidence>
<dbReference type="KEGG" id="aplc:110976725"/>
<dbReference type="Pfam" id="PF13516">
    <property type="entry name" value="LRR_6"/>
    <property type="match status" value="5"/>
</dbReference>
<dbReference type="PANTHER" id="PTHR24107:SF20">
    <property type="entry name" value="DYNEIN REGULATORY COMPLEX SUBUNIT 5"/>
    <property type="match status" value="1"/>
</dbReference>
<dbReference type="PANTHER" id="PTHR24107">
    <property type="entry name" value="YNEIN REGULATORY COMPLEX SUBUNIT 5"/>
    <property type="match status" value="1"/>
</dbReference>
<dbReference type="InterPro" id="IPR001611">
    <property type="entry name" value="Leu-rich_rpt"/>
</dbReference>
<keyword evidence="2" id="KW-0963">Cytoplasm</keyword>
<dbReference type="OrthoDB" id="341587at2759"/>
<accession>A0A8B7XYH8</accession>
<organism evidence="5 6">
    <name type="scientific">Acanthaster planci</name>
    <name type="common">Crown-of-thorns starfish</name>
    <dbReference type="NCBI Taxonomy" id="133434"/>
    <lineage>
        <taxon>Eukaryota</taxon>
        <taxon>Metazoa</taxon>
        <taxon>Echinodermata</taxon>
        <taxon>Eleutherozoa</taxon>
        <taxon>Asterozoa</taxon>
        <taxon>Asteroidea</taxon>
        <taxon>Valvatacea</taxon>
        <taxon>Valvatida</taxon>
        <taxon>Acanthasteridae</taxon>
        <taxon>Acanthaster</taxon>
    </lineage>
</organism>
<dbReference type="GO" id="GO:0005856">
    <property type="term" value="C:cytoskeleton"/>
    <property type="evidence" value="ECO:0007669"/>
    <property type="project" value="UniProtKB-SubCell"/>
</dbReference>
<sequence>MTTEPPITDQGSVHSGGKEDINMNNNAKPGGDKQPGRAGVRSGGRKSLPSPITSARSNPAADNRNMRRIIAEDPDWSLATVPLLTELCVSHVVNKFAEHPKLDELLPKYKAKVLEKISTDLPLNVVAHLVSDEGYWERRCKSRWQVCDVSKFDGSWKRMFFERHLEHIVEHFVPETTDLTELNATLPLASPYIKRLNIKQLLPPVKEELAKQVEDVSDAGSDAGLDGPSMDHFEFSLVTQKLPHLQELRITYGVQDCGMNFEWNLFQFTSRDCQLLSKCLKACRSLKIFQLHRSKVDDDKVRVLIAHILDHPSLQELDLSHNMIGDSGARAVGKLLNGHCVLKKIDLSNNRIRANGAGAIGHALAKNTSLKYLNIRLNRMGDEGGQALCRALIKNSTLEELNVGSNDLTEPTAAIMAQVVINNITLRRVNLSCNRLGPDGGKQLQEGMEENKTILELDLRLTEVGQESEYCINQILKKNQERERELQLMEKEKNSLDR</sequence>
<keyword evidence="5" id="KW-1185">Reference proteome</keyword>
<proteinExistence type="predicted"/>
<comment type="subcellular location">
    <subcellularLocation>
        <location evidence="1">Cytoplasm</location>
        <location evidence="1">Cytoskeleton</location>
    </subcellularLocation>
</comment>
<evidence type="ECO:0000313" key="5">
    <source>
        <dbReference type="Proteomes" id="UP000694845"/>
    </source>
</evidence>
<dbReference type="InterPro" id="IPR032675">
    <property type="entry name" value="LRR_dom_sf"/>
</dbReference>
<evidence type="ECO:0000313" key="6">
    <source>
        <dbReference type="RefSeq" id="XP_022085949.1"/>
    </source>
</evidence>
<dbReference type="InterPro" id="IPR052410">
    <property type="entry name" value="DRC5"/>
</dbReference>
<evidence type="ECO:0000256" key="3">
    <source>
        <dbReference type="ARBA" id="ARBA00023212"/>
    </source>
</evidence>
<feature type="region of interest" description="Disordered" evidence="4">
    <location>
        <begin position="1"/>
        <end position="65"/>
    </location>
</feature>
<gene>
    <name evidence="6" type="primary">LOC110976725</name>
</gene>
<dbReference type="SUPFAM" id="SSF52047">
    <property type="entry name" value="RNI-like"/>
    <property type="match status" value="1"/>
</dbReference>
<dbReference type="AlphaFoldDB" id="A0A8B7XYH8"/>
<protein>
    <submittedName>
        <fullName evidence="6">T-complex-associated testis-expressed protein 1-like</fullName>
    </submittedName>
</protein>
<dbReference type="RefSeq" id="XP_022085949.1">
    <property type="nucleotide sequence ID" value="XM_022230257.1"/>
</dbReference>
<dbReference type="GeneID" id="110976725"/>
<feature type="compositionally biased region" description="Polar residues" evidence="4">
    <location>
        <begin position="1"/>
        <end position="13"/>
    </location>
</feature>
<keyword evidence="3" id="KW-0206">Cytoskeleton</keyword>
<name>A0A8B7XYH8_ACAPL</name>
<evidence type="ECO:0000256" key="1">
    <source>
        <dbReference type="ARBA" id="ARBA00004245"/>
    </source>
</evidence>